<feature type="region of interest" description="Disordered" evidence="1">
    <location>
        <begin position="1"/>
        <end position="104"/>
    </location>
</feature>
<keyword evidence="2" id="KW-1185">Reference proteome</keyword>
<feature type="compositionally biased region" description="Polar residues" evidence="1">
    <location>
        <begin position="11"/>
        <end position="36"/>
    </location>
</feature>
<accession>A0ABM0ZZ68</accession>
<organism evidence="2 3">
    <name type="scientific">Aplysia californica</name>
    <name type="common">California sea hare</name>
    <dbReference type="NCBI Taxonomy" id="6500"/>
    <lineage>
        <taxon>Eukaryota</taxon>
        <taxon>Metazoa</taxon>
        <taxon>Spiralia</taxon>
        <taxon>Lophotrochozoa</taxon>
        <taxon>Mollusca</taxon>
        <taxon>Gastropoda</taxon>
        <taxon>Heterobranchia</taxon>
        <taxon>Euthyneura</taxon>
        <taxon>Tectipleura</taxon>
        <taxon>Aplysiida</taxon>
        <taxon>Aplysioidea</taxon>
        <taxon>Aplysiidae</taxon>
        <taxon>Aplysia</taxon>
    </lineage>
</organism>
<evidence type="ECO:0000313" key="2">
    <source>
        <dbReference type="Proteomes" id="UP000694888"/>
    </source>
</evidence>
<dbReference type="Proteomes" id="UP000694888">
    <property type="component" value="Unplaced"/>
</dbReference>
<feature type="non-terminal residue" evidence="3">
    <location>
        <position position="210"/>
    </location>
</feature>
<protein>
    <submittedName>
        <fullName evidence="3">Uncharacterized protein LOC106011665</fullName>
    </submittedName>
</protein>
<sequence>MSSEVPDVDSASGSKPSLTSQVSTGRETTVSMLSSESTDDILAKYRSPKKAPSGKVANNNSSSAVNNNNTNGSSGGSGAEKPGDMGPADSASGSRGAGGQTSGVNSTAALVGIMSRGGSISDSHHPQEDNGPPFFDPDNLEGCPAFEDAKRKLRMVLSTGDIYVGLNQVQSSSPREGAGAGENQLLNLLQAQMAEAINLQNKDVVAQLYE</sequence>
<feature type="region of interest" description="Disordered" evidence="1">
    <location>
        <begin position="116"/>
        <end position="137"/>
    </location>
</feature>
<evidence type="ECO:0000256" key="1">
    <source>
        <dbReference type="SAM" id="MobiDB-lite"/>
    </source>
</evidence>
<reference evidence="3" key="1">
    <citation type="submission" date="2025-08" db="UniProtKB">
        <authorList>
            <consortium name="RefSeq"/>
        </authorList>
    </citation>
    <scope>IDENTIFICATION</scope>
</reference>
<gene>
    <name evidence="3" type="primary">LOC106011665</name>
</gene>
<name>A0ABM0ZZ68_APLCA</name>
<proteinExistence type="predicted"/>
<evidence type="ECO:0000313" key="3">
    <source>
        <dbReference type="RefSeq" id="XP_012937539.1"/>
    </source>
</evidence>
<dbReference type="GeneID" id="106011665"/>
<feature type="compositionally biased region" description="Low complexity" evidence="1">
    <location>
        <begin position="53"/>
        <end position="72"/>
    </location>
</feature>
<dbReference type="RefSeq" id="XP_012937539.1">
    <property type="nucleotide sequence ID" value="XM_013082085.1"/>
</dbReference>